<comment type="caution">
    <text evidence="13">The sequence shown here is derived from an EMBL/GenBank/DDBJ whole genome shotgun (WGS) entry which is preliminary data.</text>
</comment>
<dbReference type="InterPro" id="IPR019769">
    <property type="entry name" value="Trans_elong_IF5A_hypusine_site"/>
</dbReference>
<dbReference type="AlphaFoldDB" id="A0A7C2UJF6"/>
<dbReference type="EMBL" id="DSFE01000061">
    <property type="protein sequence ID" value="HEU97768.1"/>
    <property type="molecule type" value="Genomic_DNA"/>
</dbReference>
<dbReference type="Gene3D" id="2.30.30.30">
    <property type="match status" value="1"/>
</dbReference>
<name>A0A7C2UJF6_9CREN</name>
<dbReference type="SMART" id="SM01376">
    <property type="entry name" value="eIF-5a"/>
    <property type="match status" value="1"/>
</dbReference>
<dbReference type="InterPro" id="IPR014722">
    <property type="entry name" value="Rib_uL2_dom2"/>
</dbReference>
<dbReference type="GO" id="GO:0003723">
    <property type="term" value="F:RNA binding"/>
    <property type="evidence" value="ECO:0007669"/>
    <property type="project" value="InterPro"/>
</dbReference>
<evidence type="ECO:0000256" key="11">
    <source>
        <dbReference type="HAMAP-Rule" id="MF_00085"/>
    </source>
</evidence>
<evidence type="ECO:0000256" key="9">
    <source>
        <dbReference type="ARBA" id="ARBA00032030"/>
    </source>
</evidence>
<evidence type="ECO:0000256" key="2">
    <source>
        <dbReference type="ARBA" id="ARBA00004496"/>
    </source>
</evidence>
<dbReference type="GO" id="GO:0005737">
    <property type="term" value="C:cytoplasm"/>
    <property type="evidence" value="ECO:0007669"/>
    <property type="project" value="UniProtKB-SubCell"/>
</dbReference>
<dbReference type="InterPro" id="IPR048670">
    <property type="entry name" value="IF5A-like_N"/>
</dbReference>
<feature type="modified residue" description="Hypusine" evidence="11">
    <location>
        <position position="36"/>
    </location>
</feature>
<comment type="subcellular location">
    <subcellularLocation>
        <location evidence="2 11">Cytoplasm</location>
    </subcellularLocation>
</comment>
<dbReference type="NCBIfam" id="TIGR00037">
    <property type="entry name" value="eIF_5A"/>
    <property type="match status" value="1"/>
</dbReference>
<evidence type="ECO:0000256" key="8">
    <source>
        <dbReference type="ARBA" id="ARBA00023071"/>
    </source>
</evidence>
<accession>A0A7C2UJF6</accession>
<evidence type="ECO:0000256" key="5">
    <source>
        <dbReference type="ARBA" id="ARBA00022490"/>
    </source>
</evidence>
<evidence type="ECO:0000256" key="4">
    <source>
        <dbReference type="ARBA" id="ARBA00016327"/>
    </source>
</evidence>
<dbReference type="Gene3D" id="2.40.50.140">
    <property type="entry name" value="Nucleic acid-binding proteins"/>
    <property type="match status" value="1"/>
</dbReference>
<dbReference type="InterPro" id="IPR012340">
    <property type="entry name" value="NA-bd_OB-fold"/>
</dbReference>
<sequence>MSIVYTSLGDVKVGSYIVIDGEPCRVVEVTKAKTGKHGSAKAHVVAIGLFSGSKKTITAPVDQRVEQPIIEKRVAQVISDLGKSYQLMDLETYDTFEVPKPEDPELTSKIAPGKDVEYWEVMGRRIIVRTRG</sequence>
<keyword evidence="8 11" id="KW-0385">Hypusine</keyword>
<keyword evidence="6 11" id="KW-0396">Initiation factor</keyword>
<dbReference type="InterPro" id="IPR008991">
    <property type="entry name" value="Translation_prot_SH3-like_sf"/>
</dbReference>
<feature type="domain" description="Translation initiation factor 5A C-terminal" evidence="12">
    <location>
        <begin position="69"/>
        <end position="131"/>
    </location>
</feature>
<dbReference type="HAMAP" id="MF_00085">
    <property type="entry name" value="eIF_5A"/>
    <property type="match status" value="1"/>
</dbReference>
<protein>
    <recommendedName>
        <fullName evidence="4 11">Translation initiation factor 5A</fullName>
    </recommendedName>
    <alternativeName>
        <fullName evidence="10 11">Hypusine-containing protein</fullName>
    </alternativeName>
    <alternativeName>
        <fullName evidence="9 11">eIF-5A</fullName>
    </alternativeName>
</protein>
<evidence type="ECO:0000313" key="13">
    <source>
        <dbReference type="EMBL" id="HEU97768.1"/>
    </source>
</evidence>
<dbReference type="GO" id="GO:0043022">
    <property type="term" value="F:ribosome binding"/>
    <property type="evidence" value="ECO:0007669"/>
    <property type="project" value="InterPro"/>
</dbReference>
<keyword evidence="7 11" id="KW-0648">Protein biosynthesis</keyword>
<dbReference type="SUPFAM" id="SSF50249">
    <property type="entry name" value="Nucleic acid-binding proteins"/>
    <property type="match status" value="1"/>
</dbReference>
<dbReference type="InterPro" id="IPR001884">
    <property type="entry name" value="IF5A-like"/>
</dbReference>
<comment type="function">
    <text evidence="1 11">Functions by promoting the formation of the first peptide bond.</text>
</comment>
<dbReference type="InterPro" id="IPR022847">
    <property type="entry name" value="Transl_elong_IF5A_arc"/>
</dbReference>
<organism evidence="13">
    <name type="scientific">Fervidicoccus fontis</name>
    <dbReference type="NCBI Taxonomy" id="683846"/>
    <lineage>
        <taxon>Archaea</taxon>
        <taxon>Thermoproteota</taxon>
        <taxon>Thermoprotei</taxon>
        <taxon>Fervidicoccales</taxon>
        <taxon>Fervidicoccaceae</taxon>
        <taxon>Fervidicoccus</taxon>
    </lineage>
</organism>
<dbReference type="NCBIfam" id="NF003076">
    <property type="entry name" value="PRK03999.1"/>
    <property type="match status" value="1"/>
</dbReference>
<evidence type="ECO:0000256" key="6">
    <source>
        <dbReference type="ARBA" id="ARBA00022540"/>
    </source>
</evidence>
<gene>
    <name evidence="11" type="primary">eif5a</name>
    <name evidence="13" type="ORF">ENO36_02800</name>
</gene>
<reference evidence="13" key="1">
    <citation type="journal article" date="2020" name="mSystems">
        <title>Genome- and Community-Level Interaction Insights into Carbon Utilization and Element Cycling Functions of Hydrothermarchaeota in Hydrothermal Sediment.</title>
        <authorList>
            <person name="Zhou Z."/>
            <person name="Liu Y."/>
            <person name="Xu W."/>
            <person name="Pan J."/>
            <person name="Luo Z.H."/>
            <person name="Li M."/>
        </authorList>
    </citation>
    <scope>NUCLEOTIDE SEQUENCE [LARGE SCALE GENOMIC DNA]</scope>
    <source>
        <strain evidence="13">SpSt-1259</strain>
    </source>
</reference>
<evidence type="ECO:0000256" key="1">
    <source>
        <dbReference type="ARBA" id="ARBA00003980"/>
    </source>
</evidence>
<dbReference type="GO" id="GO:0003743">
    <property type="term" value="F:translation initiation factor activity"/>
    <property type="evidence" value="ECO:0007669"/>
    <property type="project" value="UniProtKB-UniRule"/>
</dbReference>
<dbReference type="CDD" id="cd04467">
    <property type="entry name" value="S1_aIF5A"/>
    <property type="match status" value="1"/>
</dbReference>
<evidence type="ECO:0000256" key="3">
    <source>
        <dbReference type="ARBA" id="ARBA00006016"/>
    </source>
</evidence>
<dbReference type="GO" id="GO:0045901">
    <property type="term" value="P:positive regulation of translational elongation"/>
    <property type="evidence" value="ECO:0007669"/>
    <property type="project" value="InterPro"/>
</dbReference>
<dbReference type="PROSITE" id="PS00302">
    <property type="entry name" value="IF5A_HYPUSINE"/>
    <property type="match status" value="1"/>
</dbReference>
<comment type="similarity">
    <text evidence="3 11">Belongs to the eIF-5A family.</text>
</comment>
<evidence type="ECO:0000259" key="12">
    <source>
        <dbReference type="SMART" id="SM01376"/>
    </source>
</evidence>
<dbReference type="SUPFAM" id="SSF50104">
    <property type="entry name" value="Translation proteins SH3-like domain"/>
    <property type="match status" value="1"/>
</dbReference>
<dbReference type="PIRSF" id="PIRSF003025">
    <property type="entry name" value="eIF5A"/>
    <property type="match status" value="1"/>
</dbReference>
<dbReference type="GO" id="GO:0045905">
    <property type="term" value="P:positive regulation of translational termination"/>
    <property type="evidence" value="ECO:0007669"/>
    <property type="project" value="InterPro"/>
</dbReference>
<dbReference type="Pfam" id="PF21485">
    <property type="entry name" value="IF5A-like_N"/>
    <property type="match status" value="1"/>
</dbReference>
<dbReference type="GO" id="GO:0003746">
    <property type="term" value="F:translation elongation factor activity"/>
    <property type="evidence" value="ECO:0007669"/>
    <property type="project" value="InterPro"/>
</dbReference>
<dbReference type="Pfam" id="PF01287">
    <property type="entry name" value="eIF-5a"/>
    <property type="match status" value="1"/>
</dbReference>
<dbReference type="InterPro" id="IPR020189">
    <property type="entry name" value="IF5A_C"/>
</dbReference>
<dbReference type="PANTHER" id="PTHR11673">
    <property type="entry name" value="TRANSLATION INITIATION FACTOR 5A FAMILY MEMBER"/>
    <property type="match status" value="1"/>
</dbReference>
<keyword evidence="5 11" id="KW-0963">Cytoplasm</keyword>
<evidence type="ECO:0000256" key="7">
    <source>
        <dbReference type="ARBA" id="ARBA00022917"/>
    </source>
</evidence>
<proteinExistence type="inferred from homology"/>
<dbReference type="Proteomes" id="UP000885664">
    <property type="component" value="Unassembled WGS sequence"/>
</dbReference>
<evidence type="ECO:0000256" key="10">
    <source>
        <dbReference type="ARBA" id="ARBA00032163"/>
    </source>
</evidence>